<keyword evidence="5" id="KW-0418">Kinase</keyword>
<dbReference type="CDD" id="cd05387">
    <property type="entry name" value="BY-kinase"/>
    <property type="match status" value="1"/>
</dbReference>
<keyword evidence="7" id="KW-0829">Tyrosine-protein kinase</keyword>
<dbReference type="NCBIfam" id="TIGR01007">
    <property type="entry name" value="eps_fam"/>
    <property type="match status" value="1"/>
</dbReference>
<dbReference type="InterPro" id="IPR027417">
    <property type="entry name" value="P-loop_NTPase"/>
</dbReference>
<keyword evidence="6" id="KW-0067">ATP-binding</keyword>
<dbReference type="InterPro" id="IPR005702">
    <property type="entry name" value="Wzc-like_C"/>
</dbReference>
<evidence type="ECO:0000256" key="4">
    <source>
        <dbReference type="ARBA" id="ARBA00022741"/>
    </source>
</evidence>
<dbReference type="KEGG" id="tsa:AciPR4_2649"/>
<name>E8V1T8_TERSS</name>
<dbReference type="InterPro" id="IPR025669">
    <property type="entry name" value="AAA_dom"/>
</dbReference>
<protein>
    <recommendedName>
        <fullName evidence="2">non-specific protein-tyrosine kinase</fullName>
        <ecNumber evidence="2">2.7.10.2</ecNumber>
    </recommendedName>
</protein>
<dbReference type="InterPro" id="IPR050445">
    <property type="entry name" value="Bact_polysacc_biosynth/exp"/>
</dbReference>
<evidence type="ECO:0000256" key="1">
    <source>
        <dbReference type="ARBA" id="ARBA00007316"/>
    </source>
</evidence>
<evidence type="ECO:0000256" key="7">
    <source>
        <dbReference type="ARBA" id="ARBA00023137"/>
    </source>
</evidence>
<dbReference type="AlphaFoldDB" id="E8V1T8"/>
<dbReference type="EMBL" id="CP002467">
    <property type="protein sequence ID" value="ADV83426.1"/>
    <property type="molecule type" value="Genomic_DNA"/>
</dbReference>
<comment type="catalytic activity">
    <reaction evidence="8">
        <text>L-tyrosyl-[protein] + ATP = O-phospho-L-tyrosyl-[protein] + ADP + H(+)</text>
        <dbReference type="Rhea" id="RHEA:10596"/>
        <dbReference type="Rhea" id="RHEA-COMP:10136"/>
        <dbReference type="Rhea" id="RHEA-COMP:20101"/>
        <dbReference type="ChEBI" id="CHEBI:15378"/>
        <dbReference type="ChEBI" id="CHEBI:30616"/>
        <dbReference type="ChEBI" id="CHEBI:46858"/>
        <dbReference type="ChEBI" id="CHEBI:61978"/>
        <dbReference type="ChEBI" id="CHEBI:456216"/>
        <dbReference type="EC" id="2.7.10.2"/>
    </reaction>
</comment>
<dbReference type="GO" id="GO:0004715">
    <property type="term" value="F:non-membrane spanning protein tyrosine kinase activity"/>
    <property type="evidence" value="ECO:0007669"/>
    <property type="project" value="UniProtKB-EC"/>
</dbReference>
<dbReference type="HOGENOM" id="CLU_052027_2_1_0"/>
<dbReference type="Gene3D" id="3.40.50.300">
    <property type="entry name" value="P-loop containing nucleotide triphosphate hydrolases"/>
    <property type="match status" value="1"/>
</dbReference>
<dbReference type="Pfam" id="PF13614">
    <property type="entry name" value="AAA_31"/>
    <property type="match status" value="1"/>
</dbReference>
<dbReference type="EC" id="2.7.10.2" evidence="2"/>
<dbReference type="SUPFAM" id="SSF52540">
    <property type="entry name" value="P-loop containing nucleoside triphosphate hydrolases"/>
    <property type="match status" value="1"/>
</dbReference>
<evidence type="ECO:0000313" key="10">
    <source>
        <dbReference type="EMBL" id="ADV83426.1"/>
    </source>
</evidence>
<evidence type="ECO:0000313" key="11">
    <source>
        <dbReference type="Proteomes" id="UP000006844"/>
    </source>
</evidence>
<evidence type="ECO:0000259" key="9">
    <source>
        <dbReference type="Pfam" id="PF13614"/>
    </source>
</evidence>
<dbReference type="eggNOG" id="COG0489">
    <property type="taxonomic scope" value="Bacteria"/>
</dbReference>
<evidence type="ECO:0000256" key="2">
    <source>
        <dbReference type="ARBA" id="ARBA00011903"/>
    </source>
</evidence>
<dbReference type="OrthoDB" id="9794577at2"/>
<dbReference type="RefSeq" id="WP_013569159.1">
    <property type="nucleotide sequence ID" value="NC_014963.1"/>
</dbReference>
<organism evidence="10 11">
    <name type="scientific">Terriglobus saanensis (strain ATCC BAA-1853 / DSM 23119 / SP1PR4)</name>
    <dbReference type="NCBI Taxonomy" id="401053"/>
    <lineage>
        <taxon>Bacteria</taxon>
        <taxon>Pseudomonadati</taxon>
        <taxon>Acidobacteriota</taxon>
        <taxon>Terriglobia</taxon>
        <taxon>Terriglobales</taxon>
        <taxon>Acidobacteriaceae</taxon>
        <taxon>Terriglobus</taxon>
    </lineage>
</organism>
<reference evidence="10 11" key="1">
    <citation type="journal article" date="2012" name="Stand. Genomic Sci.">
        <title>Complete genome sequence of Terriglobus saanensis type strain SP1PR4(T), an Acidobacteria from tundra soil.</title>
        <authorList>
            <person name="Rawat S.R."/>
            <person name="Mannisto M.K."/>
            <person name="Starovoytov V."/>
            <person name="Goodwin L."/>
            <person name="Nolan M."/>
            <person name="Hauser L."/>
            <person name="Land M."/>
            <person name="Davenport K.W."/>
            <person name="Woyke T."/>
            <person name="Haggblom M.M."/>
        </authorList>
    </citation>
    <scope>NUCLEOTIDE SEQUENCE</scope>
    <source>
        <strain evidence="11">ATCC BAA-1853 / DSM 23119 / SP1PR4</strain>
    </source>
</reference>
<dbReference type="STRING" id="401053.AciPR4_2649"/>
<keyword evidence="4" id="KW-0547">Nucleotide-binding</keyword>
<comment type="similarity">
    <text evidence="1">Belongs to the CpsD/CapB family.</text>
</comment>
<evidence type="ECO:0000256" key="8">
    <source>
        <dbReference type="ARBA" id="ARBA00051245"/>
    </source>
</evidence>
<gene>
    <name evidence="10" type="ordered locus">AciPR4_2649</name>
</gene>
<evidence type="ECO:0000256" key="5">
    <source>
        <dbReference type="ARBA" id="ARBA00022777"/>
    </source>
</evidence>
<proteinExistence type="inferred from homology"/>
<keyword evidence="11" id="KW-1185">Reference proteome</keyword>
<dbReference type="GO" id="GO:0005886">
    <property type="term" value="C:plasma membrane"/>
    <property type="evidence" value="ECO:0007669"/>
    <property type="project" value="TreeGrafter"/>
</dbReference>
<feature type="domain" description="AAA" evidence="9">
    <location>
        <begin position="95"/>
        <end position="236"/>
    </location>
</feature>
<dbReference type="GO" id="GO:0005524">
    <property type="term" value="F:ATP binding"/>
    <property type="evidence" value="ECO:0007669"/>
    <property type="project" value="UniProtKB-KW"/>
</dbReference>
<dbReference type="PANTHER" id="PTHR32309">
    <property type="entry name" value="TYROSINE-PROTEIN KINASE"/>
    <property type="match status" value="1"/>
</dbReference>
<sequence>MRDDKVNSVKMIEADLELPVYTVVPDFNYVNSRRFFAWDFCRWFGQRSRVSAPLSLDSLGKHYNIEVLAHPGAPYAEALRALRTAVLLSKPEMVKVILITSSTPAEGKSTTGINLAATYARAGVRTLFVEMDLRRPVIASRMNLSSLHDGLSGILTGQLPPGWAISLPEIPNFKYIPGGRRTPFPYELLSSDVMKNQLSLWRSEYDVLILDGPPVLAVADSVMMAEQADLVLLITRFGETTTHSLQTAHLLLSRHLHGNLGVVLNAVPPNTEGYYD</sequence>
<dbReference type="PANTHER" id="PTHR32309:SF13">
    <property type="entry name" value="FERRIC ENTEROBACTIN TRANSPORT PROTEIN FEPE"/>
    <property type="match status" value="1"/>
</dbReference>
<keyword evidence="3 10" id="KW-0808">Transferase</keyword>
<dbReference type="Proteomes" id="UP000006844">
    <property type="component" value="Chromosome"/>
</dbReference>
<accession>E8V1T8</accession>
<evidence type="ECO:0000256" key="6">
    <source>
        <dbReference type="ARBA" id="ARBA00022840"/>
    </source>
</evidence>
<evidence type="ECO:0000256" key="3">
    <source>
        <dbReference type="ARBA" id="ARBA00022679"/>
    </source>
</evidence>